<accession>A0A9N9S6A6</accession>
<dbReference type="OrthoDB" id="10462093at2759"/>
<name>A0A9N9S6A6_9DIPT</name>
<reference evidence="2" key="2">
    <citation type="submission" date="2022-10" db="EMBL/GenBank/DDBJ databases">
        <authorList>
            <consortium name="ENA_rothamsted_submissions"/>
            <consortium name="culmorum"/>
            <person name="King R."/>
        </authorList>
    </citation>
    <scope>NUCLEOTIDE SEQUENCE</scope>
</reference>
<reference evidence="2" key="1">
    <citation type="submission" date="2022-01" db="EMBL/GenBank/DDBJ databases">
        <authorList>
            <person name="King R."/>
        </authorList>
    </citation>
    <scope>NUCLEOTIDE SEQUENCE</scope>
</reference>
<evidence type="ECO:0000313" key="2">
    <source>
        <dbReference type="EMBL" id="CAG9811308.1"/>
    </source>
</evidence>
<evidence type="ECO:0000313" key="3">
    <source>
        <dbReference type="Proteomes" id="UP001153620"/>
    </source>
</evidence>
<gene>
    <name evidence="2" type="ORF">CHIRRI_LOCUS14117</name>
</gene>
<evidence type="ECO:0000256" key="1">
    <source>
        <dbReference type="SAM" id="SignalP"/>
    </source>
</evidence>
<dbReference type="AlphaFoldDB" id="A0A9N9S6A6"/>
<feature type="signal peptide" evidence="1">
    <location>
        <begin position="1"/>
        <end position="18"/>
    </location>
</feature>
<protein>
    <submittedName>
        <fullName evidence="2">Uncharacterized protein</fullName>
    </submittedName>
</protein>
<organism evidence="2 3">
    <name type="scientific">Chironomus riparius</name>
    <dbReference type="NCBI Taxonomy" id="315576"/>
    <lineage>
        <taxon>Eukaryota</taxon>
        <taxon>Metazoa</taxon>
        <taxon>Ecdysozoa</taxon>
        <taxon>Arthropoda</taxon>
        <taxon>Hexapoda</taxon>
        <taxon>Insecta</taxon>
        <taxon>Pterygota</taxon>
        <taxon>Neoptera</taxon>
        <taxon>Endopterygota</taxon>
        <taxon>Diptera</taxon>
        <taxon>Nematocera</taxon>
        <taxon>Chironomoidea</taxon>
        <taxon>Chironomidae</taxon>
        <taxon>Chironominae</taxon>
        <taxon>Chironomus</taxon>
    </lineage>
</organism>
<keyword evidence="1" id="KW-0732">Signal</keyword>
<dbReference type="EMBL" id="OU895880">
    <property type="protein sequence ID" value="CAG9811308.1"/>
    <property type="molecule type" value="Genomic_DNA"/>
</dbReference>
<proteinExistence type="predicted"/>
<sequence length="518" mass="60083">MNFKKILLFFTLLTVAKCENLCDCGKFIDIRVTQNDNKHQIDFKSFEEFLKNPLIEGRRLYVVGNYGETDVLSGVILNELYENYKPINSPDCLVHKSKFTSLIDSKCSSMSNNTASIQLWNDIFLYESQSNHKVAIIFVNVKAQPDQSQYESRIFSALSGLMSTIYFVLGEESFYNEYYGKEAQECDFHFHINELDQRNEIDESILEIHSILSHQNIEMHEDLHFAKENLKISNFIDIFKFGADKIAEIEAEKERKLGEFVINLKNFVEGSNIFEEISRIFDEILTKNDSEKKQKVQQFTRSLKEQAVAIYMNLTSPQLSTSDITTPKLQRKLRIFTKKLRQIERIVTAKIQTFITEVAEEFKDIFDKKLKNANDKTILSTKDTQILTFGSVKFGEDVEKFEAPKITPIESQERVSLKNLIKLEATSLIDKNQEDNTASIAIKLQEKFIKIIDTKAVKLFNSSELIEEKIRTKSTRNYIKTLQKLFETSNIEIRKSNAFKKLMKQRKISIPLPCDIKC</sequence>
<keyword evidence="3" id="KW-1185">Reference proteome</keyword>
<feature type="chain" id="PRO_5040441654" evidence="1">
    <location>
        <begin position="19"/>
        <end position="518"/>
    </location>
</feature>
<dbReference type="Proteomes" id="UP001153620">
    <property type="component" value="Chromosome 4"/>
</dbReference>